<feature type="chain" id="PRO_5040846460" evidence="1">
    <location>
        <begin position="22"/>
        <end position="233"/>
    </location>
</feature>
<proteinExistence type="predicted"/>
<evidence type="ECO:0000313" key="2">
    <source>
        <dbReference type="EMBL" id="MCK9686347.1"/>
    </source>
</evidence>
<dbReference type="RefSeq" id="WP_275682372.1">
    <property type="nucleotide sequence ID" value="NZ_JAJLJH010000002.1"/>
</dbReference>
<dbReference type="Gene3D" id="1.25.40.10">
    <property type="entry name" value="Tetratricopeptide repeat domain"/>
    <property type="match status" value="1"/>
</dbReference>
<keyword evidence="1" id="KW-0732">Signal</keyword>
<name>A0A9X1YL24_9BURK</name>
<accession>A0A9X1YL24</accession>
<feature type="signal peptide" evidence="1">
    <location>
        <begin position="1"/>
        <end position="21"/>
    </location>
</feature>
<dbReference type="InterPro" id="IPR011990">
    <property type="entry name" value="TPR-like_helical_dom_sf"/>
</dbReference>
<gene>
    <name evidence="2" type="ORF">LPC04_11580</name>
</gene>
<organism evidence="2 3">
    <name type="scientific">Scleromatobacter humisilvae</name>
    <dbReference type="NCBI Taxonomy" id="2897159"/>
    <lineage>
        <taxon>Bacteria</taxon>
        <taxon>Pseudomonadati</taxon>
        <taxon>Pseudomonadota</taxon>
        <taxon>Betaproteobacteria</taxon>
        <taxon>Burkholderiales</taxon>
        <taxon>Sphaerotilaceae</taxon>
        <taxon>Scleromatobacter</taxon>
    </lineage>
</organism>
<evidence type="ECO:0000313" key="3">
    <source>
        <dbReference type="Proteomes" id="UP001139353"/>
    </source>
</evidence>
<protein>
    <submittedName>
        <fullName evidence="2">ABC transporter permease</fullName>
    </submittedName>
</protein>
<sequence>MSAARLLLLAGLLQLAGHAAAQQQAENACGGLESAYGPYDYRVERNGHLRIVERFHFSAAVEALIHGDSGDIGGDLNYVLMTSPNHHRALMATVRFGERTKTPQPPGMKYTIDCYFDRAIRFQPDDTVVREIYAQYLGKGGRVKEAKEELAVASSYAKDNPLSHYNIGLVYFDLKDYDQALAQGQLAMQEGYPRTELRDMLKGVGKWRDPPANAGADAASAAASSALAASAAP</sequence>
<dbReference type="AlphaFoldDB" id="A0A9X1YL24"/>
<dbReference type="Proteomes" id="UP001139353">
    <property type="component" value="Unassembled WGS sequence"/>
</dbReference>
<dbReference type="EMBL" id="JAJLJH010000002">
    <property type="protein sequence ID" value="MCK9686347.1"/>
    <property type="molecule type" value="Genomic_DNA"/>
</dbReference>
<dbReference type="SUPFAM" id="SSF48452">
    <property type="entry name" value="TPR-like"/>
    <property type="match status" value="1"/>
</dbReference>
<reference evidence="2" key="1">
    <citation type="submission" date="2021-11" db="EMBL/GenBank/DDBJ databases">
        <title>BS-T2-15 a new species belonging to the Comamonadaceae family isolated from the soil of a French oak forest.</title>
        <authorList>
            <person name="Mieszkin S."/>
            <person name="Alain K."/>
        </authorList>
    </citation>
    <scope>NUCLEOTIDE SEQUENCE</scope>
    <source>
        <strain evidence="2">BS-T2-15</strain>
    </source>
</reference>
<comment type="caution">
    <text evidence="2">The sequence shown here is derived from an EMBL/GenBank/DDBJ whole genome shotgun (WGS) entry which is preliminary data.</text>
</comment>
<keyword evidence="3" id="KW-1185">Reference proteome</keyword>
<evidence type="ECO:0000256" key="1">
    <source>
        <dbReference type="SAM" id="SignalP"/>
    </source>
</evidence>